<protein>
    <submittedName>
        <fullName evidence="4">YrrS family protein</fullName>
    </submittedName>
</protein>
<dbReference type="InterPro" id="IPR009988">
    <property type="entry name" value="DUF1510"/>
</dbReference>
<dbReference type="AlphaFoldDB" id="A0AB39BXT8"/>
<evidence type="ECO:0000313" key="4">
    <source>
        <dbReference type="EMBL" id="XDI38121.1"/>
    </source>
</evidence>
<name>A0AB39BXT8_9BACI</name>
<reference evidence="4" key="1">
    <citation type="submission" date="2024-07" db="EMBL/GenBank/DDBJ databases">
        <title>Identification and characteristics of an arsenic-resistant bacterial isolate, which belongs to a novel species.</title>
        <authorList>
            <person name="Juszczyk A."/>
            <person name="Kowalczyk A."/>
            <person name="Was K."/>
            <person name="Kosowicz W."/>
            <person name="Budzyn A."/>
            <person name="Latowski D."/>
        </authorList>
    </citation>
    <scope>NUCLEOTIDE SEQUENCE</scope>
    <source>
        <strain evidence="4">As8PL</strain>
    </source>
</reference>
<feature type="region of interest" description="Disordered" evidence="1">
    <location>
        <begin position="51"/>
        <end position="130"/>
    </location>
</feature>
<sequence length="205" mass="22893">MTRVQGTRFEHRKKKRMNTVLNVAIGLVVVLIIVFAAQIFLGSSDTEDVALEIDEESEESVEIESESEPAPETDETTEAPEEAPDEDALEEDEDEEGTEEDDLEPAEDGEWEPVGTNQSGDFSHDFTRGGTNWNEMERALRYATGLGEDMITWRLENGGPTSVIGTVSAPDQQTSPYQVRLEWVDGQGWQPVSKEQLSNNPYRRG</sequence>
<proteinExistence type="predicted"/>
<organism evidence="4">
    <name type="scientific">Alkalihalophilus sp. As8PL</name>
    <dbReference type="NCBI Taxonomy" id="3237103"/>
    <lineage>
        <taxon>Bacteria</taxon>
        <taxon>Bacillati</taxon>
        <taxon>Bacillota</taxon>
        <taxon>Bacilli</taxon>
        <taxon>Bacillales</taxon>
        <taxon>Bacillaceae</taxon>
        <taxon>Alkalihalophilus</taxon>
    </lineage>
</organism>
<accession>A0AB39BXT8</accession>
<evidence type="ECO:0000256" key="2">
    <source>
        <dbReference type="SAM" id="Phobius"/>
    </source>
</evidence>
<evidence type="ECO:0000259" key="3">
    <source>
        <dbReference type="Pfam" id="PF07423"/>
    </source>
</evidence>
<gene>
    <name evidence="4" type="ORF">AB3N04_07305</name>
</gene>
<feature type="compositionally biased region" description="Acidic residues" evidence="1">
    <location>
        <begin position="51"/>
        <end position="111"/>
    </location>
</feature>
<keyword evidence="2" id="KW-0812">Transmembrane</keyword>
<keyword evidence="2" id="KW-0472">Membrane</keyword>
<evidence type="ECO:0000256" key="1">
    <source>
        <dbReference type="SAM" id="MobiDB-lite"/>
    </source>
</evidence>
<feature type="transmembrane region" description="Helical" evidence="2">
    <location>
        <begin position="20"/>
        <end position="41"/>
    </location>
</feature>
<keyword evidence="2" id="KW-1133">Transmembrane helix</keyword>
<dbReference type="RefSeq" id="WP_368505448.1">
    <property type="nucleotide sequence ID" value="NZ_CP162551.1"/>
</dbReference>
<dbReference type="EMBL" id="CP162551">
    <property type="protein sequence ID" value="XDI38121.1"/>
    <property type="molecule type" value="Genomic_DNA"/>
</dbReference>
<feature type="domain" description="DUF1510" evidence="3">
    <location>
        <begin position="107"/>
        <end position="197"/>
    </location>
</feature>
<dbReference type="Pfam" id="PF07423">
    <property type="entry name" value="DUF1510"/>
    <property type="match status" value="1"/>
</dbReference>